<accession>A0A811UDA8</accession>
<reference evidence="2" key="1">
    <citation type="submission" date="2020-11" db="EMBL/GenBank/DDBJ databases">
        <authorList>
            <person name="Whitehead M."/>
        </authorList>
    </citation>
    <scope>NUCLEOTIDE SEQUENCE</scope>
    <source>
        <strain evidence="2">EGII</strain>
    </source>
</reference>
<evidence type="ECO:0000256" key="1">
    <source>
        <dbReference type="SAM" id="MobiDB-lite"/>
    </source>
</evidence>
<sequence length="91" mass="10379">MFLLNILEKTVFRCDERPTNRRTDTAGDCELRRCDVPQNGMMTRFESAKAWCQVVQMPAIDLILAWSEQDRPNENNKPQSKQCESSPSGSG</sequence>
<comment type="caution">
    <text evidence="2">The sequence shown here is derived from an EMBL/GenBank/DDBJ whole genome shotgun (WGS) entry which is preliminary data.</text>
</comment>
<proteinExistence type="predicted"/>
<dbReference type="EMBL" id="CAJHJT010000001">
    <property type="protein sequence ID" value="CAD6996026.1"/>
    <property type="molecule type" value="Genomic_DNA"/>
</dbReference>
<protein>
    <submittedName>
        <fullName evidence="2">(Mediterranean fruit fly) hypothetical protein</fullName>
    </submittedName>
</protein>
<feature type="non-terminal residue" evidence="2">
    <location>
        <position position="91"/>
    </location>
</feature>
<evidence type="ECO:0000313" key="3">
    <source>
        <dbReference type="Proteomes" id="UP000606786"/>
    </source>
</evidence>
<feature type="region of interest" description="Disordered" evidence="1">
    <location>
        <begin position="68"/>
        <end position="91"/>
    </location>
</feature>
<dbReference type="AlphaFoldDB" id="A0A811UDA8"/>
<feature type="compositionally biased region" description="Polar residues" evidence="1">
    <location>
        <begin position="75"/>
        <end position="91"/>
    </location>
</feature>
<organism evidence="2 3">
    <name type="scientific">Ceratitis capitata</name>
    <name type="common">Mediterranean fruit fly</name>
    <name type="synonym">Tephritis capitata</name>
    <dbReference type="NCBI Taxonomy" id="7213"/>
    <lineage>
        <taxon>Eukaryota</taxon>
        <taxon>Metazoa</taxon>
        <taxon>Ecdysozoa</taxon>
        <taxon>Arthropoda</taxon>
        <taxon>Hexapoda</taxon>
        <taxon>Insecta</taxon>
        <taxon>Pterygota</taxon>
        <taxon>Neoptera</taxon>
        <taxon>Endopterygota</taxon>
        <taxon>Diptera</taxon>
        <taxon>Brachycera</taxon>
        <taxon>Muscomorpha</taxon>
        <taxon>Tephritoidea</taxon>
        <taxon>Tephritidae</taxon>
        <taxon>Ceratitis</taxon>
        <taxon>Ceratitis</taxon>
    </lineage>
</organism>
<dbReference type="Proteomes" id="UP000606786">
    <property type="component" value="Unassembled WGS sequence"/>
</dbReference>
<keyword evidence="3" id="KW-1185">Reference proteome</keyword>
<name>A0A811UDA8_CERCA</name>
<gene>
    <name evidence="2" type="ORF">CCAP1982_LOCUS4732</name>
</gene>
<evidence type="ECO:0000313" key="2">
    <source>
        <dbReference type="EMBL" id="CAD6996026.1"/>
    </source>
</evidence>